<dbReference type="EMBL" id="GBXM01004633">
    <property type="protein sequence ID" value="JAI03945.1"/>
    <property type="molecule type" value="Transcribed_RNA"/>
</dbReference>
<reference evidence="1" key="1">
    <citation type="submission" date="2014-11" db="EMBL/GenBank/DDBJ databases">
        <authorList>
            <person name="Amaro Gonzalez C."/>
        </authorList>
    </citation>
    <scope>NUCLEOTIDE SEQUENCE</scope>
</reference>
<reference evidence="1" key="2">
    <citation type="journal article" date="2015" name="Fish Shellfish Immunol.">
        <title>Early steps in the European eel (Anguilla anguilla)-Vibrio vulnificus interaction in the gills: Role of the RtxA13 toxin.</title>
        <authorList>
            <person name="Callol A."/>
            <person name="Pajuelo D."/>
            <person name="Ebbesson L."/>
            <person name="Teles M."/>
            <person name="MacKenzie S."/>
            <person name="Amaro C."/>
        </authorList>
    </citation>
    <scope>NUCLEOTIDE SEQUENCE</scope>
</reference>
<proteinExistence type="predicted"/>
<evidence type="ECO:0000313" key="1">
    <source>
        <dbReference type="EMBL" id="JAI03945.1"/>
    </source>
</evidence>
<protein>
    <submittedName>
        <fullName evidence="1">Uncharacterized protein</fullName>
    </submittedName>
</protein>
<dbReference type="AlphaFoldDB" id="A0A0E9XMS1"/>
<sequence>MSEKAAKHKTKVLFFPIYLTIYSKECKNYKLHKKSTISLRKKTLY</sequence>
<name>A0A0E9XMS1_ANGAN</name>
<organism evidence="1">
    <name type="scientific">Anguilla anguilla</name>
    <name type="common">European freshwater eel</name>
    <name type="synonym">Muraena anguilla</name>
    <dbReference type="NCBI Taxonomy" id="7936"/>
    <lineage>
        <taxon>Eukaryota</taxon>
        <taxon>Metazoa</taxon>
        <taxon>Chordata</taxon>
        <taxon>Craniata</taxon>
        <taxon>Vertebrata</taxon>
        <taxon>Euteleostomi</taxon>
        <taxon>Actinopterygii</taxon>
        <taxon>Neopterygii</taxon>
        <taxon>Teleostei</taxon>
        <taxon>Anguilliformes</taxon>
        <taxon>Anguillidae</taxon>
        <taxon>Anguilla</taxon>
    </lineage>
</organism>
<accession>A0A0E9XMS1</accession>